<dbReference type="InterPro" id="IPR010611">
    <property type="entry name" value="3D_dom"/>
</dbReference>
<dbReference type="RefSeq" id="WP_078765019.1">
    <property type="nucleotide sequence ID" value="NZ_FUXZ01000002.1"/>
</dbReference>
<dbReference type="EMBL" id="FUXZ01000002">
    <property type="protein sequence ID" value="SKA59945.1"/>
    <property type="molecule type" value="Genomic_DNA"/>
</dbReference>
<organism evidence="5 6">
    <name type="scientific">Eubacterium uniforme</name>
    <dbReference type="NCBI Taxonomy" id="39495"/>
    <lineage>
        <taxon>Bacteria</taxon>
        <taxon>Bacillati</taxon>
        <taxon>Bacillota</taxon>
        <taxon>Clostridia</taxon>
        <taxon>Eubacteriales</taxon>
        <taxon>Eubacteriaceae</taxon>
        <taxon>Eubacterium</taxon>
    </lineage>
</organism>
<evidence type="ECO:0000256" key="1">
    <source>
        <dbReference type="ARBA" id="ARBA00022729"/>
    </source>
</evidence>
<gene>
    <name evidence="5" type="ORF">SAMN02745111_00127</name>
</gene>
<dbReference type="STRING" id="39495.SAMN02745111_00127"/>
<feature type="domain" description="3D" evidence="4">
    <location>
        <begin position="146"/>
        <end position="204"/>
    </location>
</feature>
<evidence type="ECO:0000313" key="6">
    <source>
        <dbReference type="Proteomes" id="UP000190814"/>
    </source>
</evidence>
<reference evidence="5 6" key="1">
    <citation type="submission" date="2017-02" db="EMBL/GenBank/DDBJ databases">
        <authorList>
            <person name="Peterson S.W."/>
        </authorList>
    </citation>
    <scope>NUCLEOTIDE SEQUENCE [LARGE SCALE GENOMIC DNA]</scope>
    <source>
        <strain evidence="5 6">ATCC 35992</strain>
    </source>
</reference>
<dbReference type="Pfam" id="PF06725">
    <property type="entry name" value="3D"/>
    <property type="match status" value="1"/>
</dbReference>
<dbReference type="Gene3D" id="2.40.40.10">
    <property type="entry name" value="RlpA-like domain"/>
    <property type="match status" value="1"/>
</dbReference>
<evidence type="ECO:0000259" key="4">
    <source>
        <dbReference type="Pfam" id="PF06725"/>
    </source>
</evidence>
<sequence length="206" mass="22745">MKTLKNFAVGIAVVALIPASIFAKADTESLKTNKIVKEEKLVTGENEVEVKELNLPILTSRKPGDMNSISYSSKILTNAFAEGIKESNNKKSELKKDNKTDKFKAKKKSKKKSKKKKQKKLIGNFKITAYCIHGRTASGTTTTANRTIAADPSVLPYGTEVVINGKTYVVEDTGGAIKNNRIDIYMSTYDEAIQWGVKNVDVYYAK</sequence>
<feature type="compositionally biased region" description="Basic residues" evidence="2">
    <location>
        <begin position="104"/>
        <end position="119"/>
    </location>
</feature>
<dbReference type="PANTHER" id="PTHR39160">
    <property type="entry name" value="CELL WALL-BINDING PROTEIN YOCH"/>
    <property type="match status" value="1"/>
</dbReference>
<dbReference type="InterPro" id="IPR051933">
    <property type="entry name" value="Resuscitation_pf_RpfB"/>
</dbReference>
<protein>
    <submittedName>
        <fullName evidence="5">3D domain-containing protein</fullName>
    </submittedName>
</protein>
<dbReference type="InterPro" id="IPR059180">
    <property type="entry name" value="3D_YorM"/>
</dbReference>
<keyword evidence="6" id="KW-1185">Reference proteome</keyword>
<feature type="compositionally biased region" description="Basic and acidic residues" evidence="2">
    <location>
        <begin position="90"/>
        <end position="103"/>
    </location>
</feature>
<proteinExistence type="predicted"/>
<dbReference type="GO" id="GO:0009254">
    <property type="term" value="P:peptidoglycan turnover"/>
    <property type="evidence" value="ECO:0007669"/>
    <property type="project" value="InterPro"/>
</dbReference>
<feature type="region of interest" description="Disordered" evidence="2">
    <location>
        <begin position="90"/>
        <end position="119"/>
    </location>
</feature>
<name>A0A1T4V4T1_9FIRM</name>
<evidence type="ECO:0000313" key="5">
    <source>
        <dbReference type="EMBL" id="SKA59945.1"/>
    </source>
</evidence>
<dbReference type="OrthoDB" id="9798935at2"/>
<evidence type="ECO:0000256" key="2">
    <source>
        <dbReference type="SAM" id="MobiDB-lite"/>
    </source>
</evidence>
<dbReference type="AlphaFoldDB" id="A0A1T4V4T1"/>
<feature type="signal peptide" evidence="3">
    <location>
        <begin position="1"/>
        <end position="25"/>
    </location>
</feature>
<evidence type="ECO:0000256" key="3">
    <source>
        <dbReference type="SAM" id="SignalP"/>
    </source>
</evidence>
<dbReference type="SUPFAM" id="SSF50685">
    <property type="entry name" value="Barwin-like endoglucanases"/>
    <property type="match status" value="1"/>
</dbReference>
<dbReference type="PANTHER" id="PTHR39160:SF4">
    <property type="entry name" value="RESUSCITATION-PROMOTING FACTOR RPFB"/>
    <property type="match status" value="1"/>
</dbReference>
<keyword evidence="1 3" id="KW-0732">Signal</keyword>
<dbReference type="GO" id="GO:0004553">
    <property type="term" value="F:hydrolase activity, hydrolyzing O-glycosyl compounds"/>
    <property type="evidence" value="ECO:0007669"/>
    <property type="project" value="InterPro"/>
</dbReference>
<dbReference type="CDD" id="cd14667">
    <property type="entry name" value="3D_containing_proteins"/>
    <property type="match status" value="1"/>
</dbReference>
<dbReference type="InterPro" id="IPR036908">
    <property type="entry name" value="RlpA-like_sf"/>
</dbReference>
<accession>A0A1T4V4T1</accession>
<dbReference type="Proteomes" id="UP000190814">
    <property type="component" value="Unassembled WGS sequence"/>
</dbReference>
<dbReference type="GO" id="GO:0019867">
    <property type="term" value="C:outer membrane"/>
    <property type="evidence" value="ECO:0007669"/>
    <property type="project" value="InterPro"/>
</dbReference>
<feature type="chain" id="PRO_5012662250" evidence="3">
    <location>
        <begin position="26"/>
        <end position="206"/>
    </location>
</feature>